<dbReference type="CDD" id="cd12366">
    <property type="entry name" value="RRM1_RBM45"/>
    <property type="match status" value="1"/>
</dbReference>
<protein>
    <submittedName>
        <fullName evidence="4">Rna-binding protein 45</fullName>
    </submittedName>
</protein>
<name>A0A170YMY3_TRIIF</name>
<dbReference type="InterPro" id="IPR035979">
    <property type="entry name" value="RBD_domain_sf"/>
</dbReference>
<feature type="non-terminal residue" evidence="4">
    <location>
        <position position="1"/>
    </location>
</feature>
<evidence type="ECO:0000256" key="2">
    <source>
        <dbReference type="PROSITE-ProRule" id="PRU00176"/>
    </source>
</evidence>
<accession>A0A170YMY3</accession>
<dbReference type="Gene3D" id="3.30.70.330">
    <property type="match status" value="2"/>
</dbReference>
<dbReference type="InterPro" id="IPR052462">
    <property type="entry name" value="SLIRP/GR-RBP-like"/>
</dbReference>
<reference evidence="4" key="2">
    <citation type="journal article" date="2017" name="J. Med. Entomol.">
        <title>Transcriptome Analysis of the Triatoma infestans (Hemiptera: Reduviidae) Integument.</title>
        <authorList>
            <person name="Calderon-Fernandez G.M."/>
            <person name="Moriconi D.E."/>
            <person name="Dulbecco A.B."/>
            <person name="Juarez M.P."/>
        </authorList>
    </citation>
    <scope>NUCLEOTIDE SEQUENCE</scope>
    <source>
        <strain evidence="4">Int1</strain>
        <tissue evidence="4">Integument</tissue>
    </source>
</reference>
<evidence type="ECO:0000259" key="3">
    <source>
        <dbReference type="PROSITE" id="PS50102"/>
    </source>
</evidence>
<dbReference type="Pfam" id="PF00076">
    <property type="entry name" value="RRM_1"/>
    <property type="match status" value="2"/>
</dbReference>
<feature type="domain" description="RRM" evidence="3">
    <location>
        <begin position="29"/>
        <end position="108"/>
    </location>
</feature>
<organism evidence="4">
    <name type="scientific">Triatoma infestans</name>
    <name type="common">Assassin bug</name>
    <dbReference type="NCBI Taxonomy" id="30076"/>
    <lineage>
        <taxon>Eukaryota</taxon>
        <taxon>Metazoa</taxon>
        <taxon>Ecdysozoa</taxon>
        <taxon>Arthropoda</taxon>
        <taxon>Hexapoda</taxon>
        <taxon>Insecta</taxon>
        <taxon>Pterygota</taxon>
        <taxon>Neoptera</taxon>
        <taxon>Paraneoptera</taxon>
        <taxon>Hemiptera</taxon>
        <taxon>Heteroptera</taxon>
        <taxon>Panheteroptera</taxon>
        <taxon>Cimicomorpha</taxon>
        <taxon>Reduviidae</taxon>
        <taxon>Triatominae</taxon>
        <taxon>Triatoma</taxon>
    </lineage>
</organism>
<feature type="non-terminal residue" evidence="4">
    <location>
        <position position="163"/>
    </location>
</feature>
<dbReference type="EMBL" id="GEMB01003142">
    <property type="protein sequence ID" value="JAS00067.1"/>
    <property type="molecule type" value="Transcribed_RNA"/>
</dbReference>
<sequence length="163" mass="18776">LIATWSNFFRYRRNHSFDMADISIDPPNSRLFILCGKTVTENDLHEAFDKYGQIEDIWIVKDKNTNESKGVVYIKYSKSSEAAFAMEEMNGKTVGSLPKPIKVMMAHSREQGSRKDDDPERLQRLFIIVPKTATEEELHAHFKQFGAIDYISIVKNRETGESK</sequence>
<dbReference type="InterPro" id="IPR034203">
    <property type="entry name" value="RBM45_RRM1"/>
</dbReference>
<evidence type="ECO:0000313" key="4">
    <source>
        <dbReference type="EMBL" id="JAS00067.1"/>
    </source>
</evidence>
<evidence type="ECO:0000256" key="1">
    <source>
        <dbReference type="ARBA" id="ARBA00022884"/>
    </source>
</evidence>
<dbReference type="AlphaFoldDB" id="A0A170YMY3"/>
<dbReference type="GO" id="GO:0003723">
    <property type="term" value="F:RNA binding"/>
    <property type="evidence" value="ECO:0007669"/>
    <property type="project" value="UniProtKB-UniRule"/>
</dbReference>
<dbReference type="SMART" id="SM00360">
    <property type="entry name" value="RRM"/>
    <property type="match status" value="1"/>
</dbReference>
<reference evidence="4" key="1">
    <citation type="submission" date="2016-04" db="EMBL/GenBank/DDBJ databases">
        <authorList>
            <person name="Calderon-Fernandez G.M.Sr."/>
        </authorList>
    </citation>
    <scope>NUCLEOTIDE SEQUENCE</scope>
    <source>
        <strain evidence="4">Int1</strain>
        <tissue evidence="4">Integument</tissue>
    </source>
</reference>
<dbReference type="SUPFAM" id="SSF54928">
    <property type="entry name" value="RNA-binding domain, RBD"/>
    <property type="match status" value="1"/>
</dbReference>
<dbReference type="InterPro" id="IPR012677">
    <property type="entry name" value="Nucleotide-bd_a/b_plait_sf"/>
</dbReference>
<keyword evidence="1 2" id="KW-0694">RNA-binding</keyword>
<proteinExistence type="predicted"/>
<dbReference type="PANTHER" id="PTHR48027">
    <property type="entry name" value="HETEROGENEOUS NUCLEAR RIBONUCLEOPROTEIN 87F-RELATED"/>
    <property type="match status" value="1"/>
</dbReference>
<dbReference type="InterPro" id="IPR000504">
    <property type="entry name" value="RRM_dom"/>
</dbReference>
<dbReference type="PROSITE" id="PS50102">
    <property type="entry name" value="RRM"/>
    <property type="match status" value="1"/>
</dbReference>